<evidence type="ECO:0000313" key="3">
    <source>
        <dbReference type="Proteomes" id="UP000001497"/>
    </source>
</evidence>
<keyword evidence="3" id="KW-1185">Reference proteome</keyword>
<protein>
    <recommendedName>
        <fullName evidence="4">Sigma-70 family RNA polymerase sigma factor</fullName>
    </recommendedName>
</protein>
<accession>A0ABM5LIH0</accession>
<reference evidence="2" key="1">
    <citation type="submission" date="2009-10" db="EMBL/GenBank/DDBJ databases">
        <title>Complete sequence of Fibrobacter succinogenes subsp. succinogenes S85.</title>
        <authorList>
            <consortium name="US DOE Joint Genome Institute"/>
            <person name="Lucas S."/>
            <person name="Copeland A."/>
            <person name="Lapidus A."/>
            <person name="Glavina del Rio T."/>
            <person name="Tice H."/>
            <person name="Bruce D."/>
            <person name="Goodwin L."/>
            <person name="Pitluck S."/>
            <person name="Chertkov O."/>
            <person name="Detter J.C."/>
            <person name="Han C."/>
            <person name="Tapia R."/>
            <person name="Larimer F."/>
            <person name="Land M."/>
            <person name="Hauser L."/>
            <person name="Kyrpides N."/>
            <person name="Mikhailova N."/>
            <person name="Weimer P.J."/>
            <person name="Stevenson D.M."/>
            <person name="Boyum J."/>
            <person name="Brumm P.I."/>
            <person name="Mead D."/>
        </authorList>
    </citation>
    <scope>NUCLEOTIDE SEQUENCE [LARGE SCALE GENOMIC DNA]</scope>
    <source>
        <strain evidence="2">S85</strain>
    </source>
</reference>
<dbReference type="EMBL" id="CP001792">
    <property type="protein sequence ID" value="ACX75434.1"/>
    <property type="molecule type" value="Genomic_DNA"/>
</dbReference>
<proteinExistence type="predicted"/>
<feature type="compositionally biased region" description="Basic and acidic residues" evidence="1">
    <location>
        <begin position="120"/>
        <end position="131"/>
    </location>
</feature>
<name>A0ABM5LIH0_FIBSS</name>
<evidence type="ECO:0000313" key="2">
    <source>
        <dbReference type="EMBL" id="ACX75434.1"/>
    </source>
</evidence>
<dbReference type="RefSeq" id="WP_015732129.1">
    <property type="nucleotide sequence ID" value="NC_013410.1"/>
</dbReference>
<evidence type="ECO:0000256" key="1">
    <source>
        <dbReference type="SAM" id="MobiDB-lite"/>
    </source>
</evidence>
<feature type="region of interest" description="Disordered" evidence="1">
    <location>
        <begin position="112"/>
        <end position="137"/>
    </location>
</feature>
<sequence length="237" mass="27163">MRQNHPQATTTQICNLIAIAQTAPTAKASEKAIHDLWEIYGDEFTATVAKKSYLMDSDFSLNGCTPKERRNSLAGYAYMLFRKAVKDYEPSKKVPFEAYFAKIGGWRLRDEKRKNAKRSKHEELEKNAKYSDDEEDSHSLIDNCDVNPFTGERNFQECDTEKEDSIARIRESLADDPKVLHRFDVMYELCLSGEYSDAEAARRIGCERANMKNVKNSIMMKLINSGLEYDCRLLMAA</sequence>
<gene>
    <name evidence="2" type="ordered locus">Fisuc_1842</name>
</gene>
<dbReference type="Proteomes" id="UP000001497">
    <property type="component" value="Chromosome"/>
</dbReference>
<organism evidence="2 3">
    <name type="scientific">Fibrobacter succinogenes (strain ATCC 19169 / S85)</name>
    <dbReference type="NCBI Taxonomy" id="59374"/>
    <lineage>
        <taxon>Bacteria</taxon>
        <taxon>Pseudomonadati</taxon>
        <taxon>Fibrobacterota</taxon>
        <taxon>Fibrobacteria</taxon>
        <taxon>Fibrobacterales</taxon>
        <taxon>Fibrobacteraceae</taxon>
        <taxon>Fibrobacter</taxon>
    </lineage>
</organism>
<evidence type="ECO:0008006" key="4">
    <source>
        <dbReference type="Google" id="ProtNLM"/>
    </source>
</evidence>